<keyword evidence="2" id="KW-1185">Reference proteome</keyword>
<proteinExistence type="predicted"/>
<reference evidence="1 2" key="1">
    <citation type="journal article" date="2021" name="Commun. Biol.">
        <title>The genome of Shorea leprosula (Dipterocarpaceae) highlights the ecological relevance of drought in aseasonal tropical rainforests.</title>
        <authorList>
            <person name="Ng K.K.S."/>
            <person name="Kobayashi M.J."/>
            <person name="Fawcett J.A."/>
            <person name="Hatakeyama M."/>
            <person name="Paape T."/>
            <person name="Ng C.H."/>
            <person name="Ang C.C."/>
            <person name="Tnah L.H."/>
            <person name="Lee C.T."/>
            <person name="Nishiyama T."/>
            <person name="Sese J."/>
            <person name="O'Brien M.J."/>
            <person name="Copetti D."/>
            <person name="Mohd Noor M.I."/>
            <person name="Ong R.C."/>
            <person name="Putra M."/>
            <person name="Sireger I.Z."/>
            <person name="Indrioko S."/>
            <person name="Kosugi Y."/>
            <person name="Izuno A."/>
            <person name="Isagi Y."/>
            <person name="Lee S.L."/>
            <person name="Shimizu K.K."/>
        </authorList>
    </citation>
    <scope>NUCLEOTIDE SEQUENCE [LARGE SCALE GENOMIC DNA]</scope>
    <source>
        <strain evidence="1">214</strain>
    </source>
</reference>
<dbReference type="EMBL" id="BPVZ01000002">
    <property type="protein sequence ID" value="GKU87936.1"/>
    <property type="molecule type" value="Genomic_DNA"/>
</dbReference>
<comment type="caution">
    <text evidence="1">The sequence shown here is derived from an EMBL/GenBank/DDBJ whole genome shotgun (WGS) entry which is preliminary data.</text>
</comment>
<accession>A0AAV5HR22</accession>
<evidence type="ECO:0000313" key="2">
    <source>
        <dbReference type="Proteomes" id="UP001054252"/>
    </source>
</evidence>
<name>A0AAV5HR22_9ROSI</name>
<sequence length="61" mass="6860">MNNQTIRTDFGLLEDIALSLAVYARQPNTANRGRISNLEVSRCRFVWILGKTTPAVAPHVY</sequence>
<dbReference type="Proteomes" id="UP001054252">
    <property type="component" value="Unassembled WGS sequence"/>
</dbReference>
<evidence type="ECO:0000313" key="1">
    <source>
        <dbReference type="EMBL" id="GKU87936.1"/>
    </source>
</evidence>
<protein>
    <submittedName>
        <fullName evidence="1">Uncharacterized protein</fullName>
    </submittedName>
</protein>
<dbReference type="AlphaFoldDB" id="A0AAV5HR22"/>
<organism evidence="1 2">
    <name type="scientific">Rubroshorea leprosula</name>
    <dbReference type="NCBI Taxonomy" id="152421"/>
    <lineage>
        <taxon>Eukaryota</taxon>
        <taxon>Viridiplantae</taxon>
        <taxon>Streptophyta</taxon>
        <taxon>Embryophyta</taxon>
        <taxon>Tracheophyta</taxon>
        <taxon>Spermatophyta</taxon>
        <taxon>Magnoliopsida</taxon>
        <taxon>eudicotyledons</taxon>
        <taxon>Gunneridae</taxon>
        <taxon>Pentapetalae</taxon>
        <taxon>rosids</taxon>
        <taxon>malvids</taxon>
        <taxon>Malvales</taxon>
        <taxon>Dipterocarpaceae</taxon>
        <taxon>Rubroshorea</taxon>
    </lineage>
</organism>
<gene>
    <name evidence="1" type="ORF">SLEP1_g2263</name>
</gene>